<dbReference type="GO" id="GO:0008270">
    <property type="term" value="F:zinc ion binding"/>
    <property type="evidence" value="ECO:0007669"/>
    <property type="project" value="UniProtKB-KW"/>
</dbReference>
<dbReference type="GO" id="GO:0006886">
    <property type="term" value="P:intracellular protein transport"/>
    <property type="evidence" value="ECO:0007669"/>
    <property type="project" value="UniProtKB-UniRule"/>
</dbReference>
<organism evidence="10">
    <name type="scientific">Blastobotrys adeninivorans</name>
    <name type="common">Yeast</name>
    <name type="synonym">Arxula adeninivorans</name>
    <dbReference type="NCBI Taxonomy" id="409370"/>
    <lineage>
        <taxon>Eukaryota</taxon>
        <taxon>Fungi</taxon>
        <taxon>Dikarya</taxon>
        <taxon>Ascomycota</taxon>
        <taxon>Saccharomycotina</taxon>
        <taxon>Dipodascomycetes</taxon>
        <taxon>Dipodascales</taxon>
        <taxon>Trichomonascaceae</taxon>
        <taxon>Blastobotrys</taxon>
    </lineage>
</organism>
<evidence type="ECO:0000256" key="6">
    <source>
        <dbReference type="ARBA" id="ARBA00029433"/>
    </source>
</evidence>
<dbReference type="SUPFAM" id="SSF50969">
    <property type="entry name" value="YVTN repeat-like/Quinoprotein amine dehydrogenase"/>
    <property type="match status" value="1"/>
</dbReference>
<dbReference type="Pfam" id="PF26148">
    <property type="entry name" value="VPS18_RING_C"/>
    <property type="match status" value="1"/>
</dbReference>
<dbReference type="EMBL" id="HG937693">
    <property type="protein sequence ID" value="CDP35236.1"/>
    <property type="molecule type" value="Genomic_DNA"/>
</dbReference>
<dbReference type="Gene3D" id="2.130.10.10">
    <property type="entry name" value="YVTN repeat-like/Quinoprotein amine dehydrogenase"/>
    <property type="match status" value="1"/>
</dbReference>
<dbReference type="AlphaFoldDB" id="A0A060T7U8"/>
<comment type="subcellular location">
    <subcellularLocation>
        <location evidence="6">Endomembrane system</location>
        <topology evidence="6">Peripheral membrane protein</topology>
        <orientation evidence="6">Cytoplasmic side</orientation>
    </subcellularLocation>
</comment>
<dbReference type="GO" id="GO:0005768">
    <property type="term" value="C:endosome"/>
    <property type="evidence" value="ECO:0007669"/>
    <property type="project" value="UniProtKB-ARBA"/>
</dbReference>
<reference evidence="10" key="2">
    <citation type="submission" date="2014-06" db="EMBL/GenBank/DDBJ databases">
        <title>The complete genome of Blastobotrys (Arxula) adeninivorans LS3 - a yeast of biotechnological interest.</title>
        <authorList>
            <person name="Kunze G."/>
            <person name="Gaillardin C."/>
            <person name="Czernicka M."/>
            <person name="Durrens P."/>
            <person name="Martin T."/>
            <person name="Boer E."/>
            <person name="Gabaldon T."/>
            <person name="Cruz J."/>
            <person name="Talla E."/>
            <person name="Marck C."/>
            <person name="Goffeau A."/>
            <person name="Barbe V."/>
            <person name="Baret P."/>
            <person name="Baronian K."/>
            <person name="Beier S."/>
            <person name="Bleykasten C."/>
            <person name="Bode R."/>
            <person name="Casaregola S."/>
            <person name="Despons L."/>
            <person name="Fairhead C."/>
            <person name="Giersberg M."/>
            <person name="Gierski P."/>
            <person name="Hahnel U."/>
            <person name="Hartmann A."/>
            <person name="Jankowska D."/>
            <person name="Jubin C."/>
            <person name="Jung P."/>
            <person name="Lafontaine I."/>
            <person name="Leh-Louis V."/>
            <person name="Lemaire M."/>
            <person name="Marcet-Houben M."/>
            <person name="Mascher M."/>
            <person name="Morel G."/>
            <person name="Richard G.-F."/>
            <person name="Riechen J."/>
            <person name="Sacerdot C."/>
            <person name="Sarkar A."/>
            <person name="Savel G."/>
            <person name="Schacherer J."/>
            <person name="Sherman D."/>
            <person name="Straub M.-L."/>
            <person name="Stein N."/>
            <person name="Thierry A."/>
            <person name="Trautwein-Schult A."/>
            <person name="Westhof E."/>
            <person name="Worch S."/>
            <person name="Dujon B."/>
            <person name="Souciet J.-L."/>
            <person name="Wincker P."/>
            <person name="Scholz U."/>
            <person name="Neuveglise N."/>
        </authorList>
    </citation>
    <scope>NUCLEOTIDE SEQUENCE</scope>
    <source>
        <strain evidence="10">LS3</strain>
    </source>
</reference>
<dbReference type="InterPro" id="IPR007810">
    <property type="entry name" value="Pep3/Vps18_beta-prop"/>
</dbReference>
<name>A0A060T7U8_BLAAD</name>
<dbReference type="GO" id="GO:0030674">
    <property type="term" value="F:protein-macromolecule adaptor activity"/>
    <property type="evidence" value="ECO:0007669"/>
    <property type="project" value="TreeGrafter"/>
</dbReference>
<evidence type="ECO:0000256" key="4">
    <source>
        <dbReference type="ARBA" id="ARBA00022833"/>
    </source>
</evidence>
<keyword evidence="2" id="KW-0479">Metal-binding</keyword>
<feature type="domain" description="RING-type" evidence="9">
    <location>
        <begin position="840"/>
        <end position="907"/>
    </location>
</feature>
<evidence type="ECO:0000256" key="8">
    <source>
        <dbReference type="SAM" id="Coils"/>
    </source>
</evidence>
<dbReference type="PANTHER" id="PTHR23323">
    <property type="entry name" value="VACUOLAR PROTEIN SORTING-ASSOCIATED PROTEIN"/>
    <property type="match status" value="1"/>
</dbReference>
<proteinExistence type="inferred from homology"/>
<dbReference type="InterPro" id="IPR000547">
    <property type="entry name" value="Clathrin_H-chain/VPS_repeat"/>
</dbReference>
<comment type="similarity">
    <text evidence="1">Belongs to the VPS18 family.</text>
</comment>
<keyword evidence="8" id="KW-0175">Coiled coil</keyword>
<feature type="coiled-coil region" evidence="8">
    <location>
        <begin position="803"/>
        <end position="830"/>
    </location>
</feature>
<evidence type="ECO:0000313" key="10">
    <source>
        <dbReference type="EMBL" id="CDP35236.1"/>
    </source>
</evidence>
<dbReference type="InterPro" id="IPR001841">
    <property type="entry name" value="Znf_RING"/>
</dbReference>
<dbReference type="PROSITE" id="PS50236">
    <property type="entry name" value="CHCR"/>
    <property type="match status" value="1"/>
</dbReference>
<dbReference type="GO" id="GO:0030897">
    <property type="term" value="C:HOPS complex"/>
    <property type="evidence" value="ECO:0007669"/>
    <property type="project" value="TreeGrafter"/>
</dbReference>
<evidence type="ECO:0000256" key="1">
    <source>
        <dbReference type="ARBA" id="ARBA00010454"/>
    </source>
</evidence>
<dbReference type="GO" id="GO:0006904">
    <property type="term" value="P:vesicle docking involved in exocytosis"/>
    <property type="evidence" value="ECO:0007669"/>
    <property type="project" value="TreeGrafter"/>
</dbReference>
<accession>A0A060T7U8</accession>
<dbReference type="InterPro" id="IPR013083">
    <property type="entry name" value="Znf_RING/FYVE/PHD"/>
</dbReference>
<dbReference type="SMART" id="SM00184">
    <property type="entry name" value="RING"/>
    <property type="match status" value="1"/>
</dbReference>
<dbReference type="GO" id="GO:0048284">
    <property type="term" value="P:organelle fusion"/>
    <property type="evidence" value="ECO:0007669"/>
    <property type="project" value="TreeGrafter"/>
</dbReference>
<evidence type="ECO:0000256" key="2">
    <source>
        <dbReference type="ARBA" id="ARBA00022723"/>
    </source>
</evidence>
<reference evidence="10" key="1">
    <citation type="submission" date="2014-02" db="EMBL/GenBank/DDBJ databases">
        <authorList>
            <person name="Genoscope - CEA"/>
        </authorList>
    </citation>
    <scope>NUCLEOTIDE SEQUENCE</scope>
    <source>
        <strain evidence="10">LS3</strain>
    </source>
</reference>
<dbReference type="GO" id="GO:0098588">
    <property type="term" value="C:bounding membrane of organelle"/>
    <property type="evidence" value="ECO:0007669"/>
    <property type="project" value="UniProtKB-ARBA"/>
</dbReference>
<keyword evidence="3" id="KW-0863">Zinc-finger</keyword>
<sequence>MAPVSTLTLLSIVPSVCQLTMFSIDRVQLMFALNNVRCMVVANNILCLALGTGRVIRIDLDHPEVVDDFDLPKKSKETGSIERIFLDPTGSHLIISTTIGDNYILHYQSSKPKQLGRLKGLNVTSIAWSPEEHSRSTGAILLGCSNGAVYESMIEPSNEYFKREDRYARQVWSAPDGEAITGLYAFHGSGERHVIASSSSKIWHWRGKIANRGPNDALPAYTKLFERVSPHIEEFAPGNFDAFAISPEKAHKQPPSTFAWVNGVGVMHGQLAKADEGDGGALFSEAQLVLGDQLGIGQKPIKSVMLTEYHILILVDRTVYGVNRFNNRVVFQERFEADSGQENEEIIGFCADTRIGTYWAYSQKELFEIKLTGDESKEIWKTLLESEEYDSALQMANDPYSRDVVCTAYGEKLLKQKDYSRAAKLLGDSTLPFETASLTFVEADQLDALYIYLSGKLKHLNKRNKIQRVIITSWIIELFMERLNALDDHISASQILDENSSKLSQKATAQEDFKSFIKSNVNDLDRDTVYEVITSHGRRDELLYFADLVKDSTFVLNYWIRMEKWDEALHILRVENDPRLTYKYSTVLLVNAPRATVDTWMRISNLDPAKLVPALMTYVSKRRSSGVNQAVRYLKYAIETLDVKDVVVYNTLITIYAADSSQDESPLLQSLQELSSSGAALDYDYALRICMQCNRLESSVYIYSVIGMYEEALRLALKRNDNELAASIADKPSNDPELRKTLWLEVAEHMVKQDGKFETAIDLLNRCELLKIEDLLPFFPDFTSISSFKRQVISSLEGYNDSISQLNKEMESSVATSNNLKEEIKKFQRRYMIIEPGEGCAICNFPLATRRFYVFPCQHAFHFDCLLNAINSSSDIKARRQLSEINTNGKEVSDAMDAVLSQKCVLCSESVIDSIDAPIVHPTDPDSAMWEI</sequence>
<dbReference type="SUPFAM" id="SSF57850">
    <property type="entry name" value="RING/U-box"/>
    <property type="match status" value="1"/>
</dbReference>
<dbReference type="InterPro" id="IPR015943">
    <property type="entry name" value="WD40/YVTN_repeat-like_dom_sf"/>
</dbReference>
<dbReference type="Pfam" id="PF05131">
    <property type="entry name" value="Pep3_Vps18"/>
    <property type="match status" value="1"/>
</dbReference>
<dbReference type="InterPro" id="IPR058919">
    <property type="entry name" value="Pep3/Vps18_RING_C"/>
</dbReference>
<evidence type="ECO:0000256" key="3">
    <source>
        <dbReference type="ARBA" id="ARBA00022771"/>
    </source>
</evidence>
<dbReference type="CDD" id="cd16462">
    <property type="entry name" value="RING-H2_Pep3p-like"/>
    <property type="match status" value="1"/>
</dbReference>
<gene>
    <name evidence="10" type="ORF">GNLVRS02_ARAD1C30690g</name>
</gene>
<dbReference type="PANTHER" id="PTHR23323:SF26">
    <property type="entry name" value="VACUOLAR PROTEIN SORTING-ASSOCIATED PROTEIN 18 HOMOLOG"/>
    <property type="match status" value="1"/>
</dbReference>
<keyword evidence="4" id="KW-0862">Zinc</keyword>
<dbReference type="GO" id="GO:0007032">
    <property type="term" value="P:endosome organization"/>
    <property type="evidence" value="ECO:0007669"/>
    <property type="project" value="TreeGrafter"/>
</dbReference>
<protein>
    <submittedName>
        <fullName evidence="10">ARAD1C30690p</fullName>
    </submittedName>
</protein>
<evidence type="ECO:0000259" key="9">
    <source>
        <dbReference type="SMART" id="SM00184"/>
    </source>
</evidence>
<dbReference type="Gene3D" id="3.30.40.10">
    <property type="entry name" value="Zinc/RING finger domain, C3HC4 (zinc finger)"/>
    <property type="match status" value="1"/>
</dbReference>
<feature type="repeat" description="CHCR" evidence="7">
    <location>
        <begin position="603"/>
        <end position="759"/>
    </location>
</feature>
<dbReference type="GO" id="GO:0007033">
    <property type="term" value="P:vacuole organization"/>
    <property type="evidence" value="ECO:0007669"/>
    <property type="project" value="TreeGrafter"/>
</dbReference>
<keyword evidence="5" id="KW-0472">Membrane</keyword>
<dbReference type="PhylomeDB" id="A0A060T7U8"/>
<evidence type="ECO:0000256" key="7">
    <source>
        <dbReference type="PROSITE-ProRule" id="PRU01006"/>
    </source>
</evidence>
<evidence type="ECO:0000256" key="5">
    <source>
        <dbReference type="ARBA" id="ARBA00023136"/>
    </source>
</evidence>
<dbReference type="InterPro" id="IPR011044">
    <property type="entry name" value="Quino_amine_DH_bsu"/>
</dbReference>